<protein>
    <submittedName>
        <fullName evidence="1">Uncharacterized protein</fullName>
    </submittedName>
</protein>
<comment type="caution">
    <text evidence="1">The sequence shown here is derived from an EMBL/GenBank/DDBJ whole genome shotgun (WGS) entry which is preliminary data.</text>
</comment>
<proteinExistence type="predicted"/>
<dbReference type="RefSeq" id="WP_275229805.1">
    <property type="nucleotide sequence ID" value="NZ_JARESE010000062.1"/>
</dbReference>
<evidence type="ECO:0000313" key="2">
    <source>
        <dbReference type="Proteomes" id="UP001216253"/>
    </source>
</evidence>
<evidence type="ECO:0000313" key="1">
    <source>
        <dbReference type="EMBL" id="MDE8653718.1"/>
    </source>
</evidence>
<accession>A0ABT5WUZ0</accession>
<sequence>MTRCPALAPLAGSAPARTESVDIAGMPAALRDSLRKMTASTRDQFAVATLGGGLDCIDIRRMITIGGVKPHQRDRFVSFAWEGFEENGYRSDGTILVDRAGAGKHVDTGGEPVFSPSGTLIAAVHQSPTAFSALQGFGLWQAGPYGTVQVTKIEDLPEMFDWRIDRWESEACVSLSAVPFARLQAGSGDIAALPRDRFIVRRSEAGWAFAPAAKGGC</sequence>
<organism evidence="1 2">
    <name type="scientific">Novosphingobium album</name>
    <name type="common">ex Liu et al. 2023</name>
    <dbReference type="NCBI Taxonomy" id="3031130"/>
    <lineage>
        <taxon>Bacteria</taxon>
        <taxon>Pseudomonadati</taxon>
        <taxon>Pseudomonadota</taxon>
        <taxon>Alphaproteobacteria</taxon>
        <taxon>Sphingomonadales</taxon>
        <taxon>Sphingomonadaceae</taxon>
        <taxon>Novosphingobium</taxon>
    </lineage>
</organism>
<keyword evidence="2" id="KW-1185">Reference proteome</keyword>
<gene>
    <name evidence="1" type="ORF">PYV00_18635</name>
</gene>
<reference evidence="1 2" key="1">
    <citation type="submission" date="2023-03" db="EMBL/GenBank/DDBJ databases">
        <title>NovoSphingobium album sp. nov. isolated from polycyclic aromatic hydrocarbons- and heavy-metal polluted soil.</title>
        <authorList>
            <person name="Liu Z."/>
            <person name="Wang K."/>
        </authorList>
    </citation>
    <scope>NUCLEOTIDE SEQUENCE [LARGE SCALE GENOMIC DNA]</scope>
    <source>
        <strain evidence="1 2">H3SJ31-1</strain>
    </source>
</reference>
<name>A0ABT5WUZ0_9SPHN</name>
<dbReference type="EMBL" id="JARESE010000062">
    <property type="protein sequence ID" value="MDE8653718.1"/>
    <property type="molecule type" value="Genomic_DNA"/>
</dbReference>
<dbReference type="Proteomes" id="UP001216253">
    <property type="component" value="Unassembled WGS sequence"/>
</dbReference>